<organism evidence="3 4">
    <name type="scientific">Roseburia hominis</name>
    <dbReference type="NCBI Taxonomy" id="301301"/>
    <lineage>
        <taxon>Bacteria</taxon>
        <taxon>Bacillati</taxon>
        <taxon>Bacillota</taxon>
        <taxon>Clostridia</taxon>
        <taxon>Lachnospirales</taxon>
        <taxon>Lachnospiraceae</taxon>
        <taxon>Roseburia</taxon>
    </lineage>
</organism>
<dbReference type="Gene3D" id="3.50.50.60">
    <property type="entry name" value="FAD/NAD(P)-binding domain"/>
    <property type="match status" value="1"/>
</dbReference>
<name>A0A395V7J2_9FIRM</name>
<comment type="caution">
    <text evidence="3">The sequence shown here is derived from an EMBL/GenBank/DDBJ whole genome shotgun (WGS) entry which is preliminary data.</text>
</comment>
<evidence type="ECO:0000259" key="1">
    <source>
        <dbReference type="Pfam" id="PF01266"/>
    </source>
</evidence>
<dbReference type="Pfam" id="PF01266">
    <property type="entry name" value="DAO"/>
    <property type="match status" value="1"/>
</dbReference>
<dbReference type="InterPro" id="IPR036188">
    <property type="entry name" value="FAD/NAD-bd_sf"/>
</dbReference>
<gene>
    <name evidence="3" type="ORF">DWX93_07470</name>
</gene>
<dbReference type="PANTHER" id="PTHR42720">
    <property type="entry name" value="GLYCEROL-3-PHOSPHATE DEHYDROGENASE"/>
    <property type="match status" value="1"/>
</dbReference>
<dbReference type="Gene3D" id="3.30.9.10">
    <property type="entry name" value="D-Amino Acid Oxidase, subunit A, domain 2"/>
    <property type="match status" value="1"/>
</dbReference>
<dbReference type="Gene3D" id="1.10.10.1100">
    <property type="entry name" value="BFD-like [2Fe-2S]-binding domain"/>
    <property type="match status" value="1"/>
</dbReference>
<feature type="domain" description="FAD dependent oxidoreductase" evidence="1">
    <location>
        <begin position="3"/>
        <end position="357"/>
    </location>
</feature>
<dbReference type="EMBL" id="QRVL01000004">
    <property type="protein sequence ID" value="RGS41035.1"/>
    <property type="molecule type" value="Genomic_DNA"/>
</dbReference>
<evidence type="ECO:0000259" key="2">
    <source>
        <dbReference type="Pfam" id="PF04324"/>
    </source>
</evidence>
<evidence type="ECO:0000313" key="4">
    <source>
        <dbReference type="Proteomes" id="UP000266172"/>
    </source>
</evidence>
<sequence>MYDVAIIGAGVIGSAIARELSRYQANVCVIEREEDVCDGTSKANSAIIHAGFDAAPGSLKAKLNVRGNEMMDALSKDLDIPFKRNGSLVVCTKDQDRSGLDALLEKGAKNGVPGLRILERDELLQLEPNLSDDVTCGLYAPTGGIVCPFHMTMAFAENAYTNGVSFFLNTKVTSIQKKDGGYTLETIHTDTDTPETFEAKVIINAAGVHADEFNNMVSEHKLHITARKGEYCLLDKEAGTHVSHTIFQLPSKMGKGVLVTPTVHGNLLVGPTAVDVTNKEAVNTTQDGLDSLAKTAALSVKNVPMRQVITSFAGLRAHEDGDDFIIGEVEDAKGFINAAGIESPGLSSAPAIGEMAAGIAADLLSLTEKTDFISTRKGILRPETLSMEERNQLIKEHPEYGNIICRCEMISEGEIMDAIHRPLGARSLDGVKRRTRAGMGRCQAGFCSPRTMEILEREVPMSMFDITKNGVGGNIVIGINKEI</sequence>
<dbReference type="PANTHER" id="PTHR42720:SF1">
    <property type="entry name" value="GLYCEROL 3-PHOSPHATE OXIDASE"/>
    <property type="match status" value="1"/>
</dbReference>
<dbReference type="AlphaFoldDB" id="A0A395V7J2"/>
<dbReference type="RefSeq" id="WP_118097179.1">
    <property type="nucleotide sequence ID" value="NZ_QRVL01000004.1"/>
</dbReference>
<proteinExistence type="predicted"/>
<accession>A0A395V7J2</accession>
<dbReference type="CDD" id="cd19946">
    <property type="entry name" value="GlpA-like_Fer2_BFD-like"/>
    <property type="match status" value="1"/>
</dbReference>
<evidence type="ECO:0000313" key="3">
    <source>
        <dbReference type="EMBL" id="RGS41035.1"/>
    </source>
</evidence>
<dbReference type="InterPro" id="IPR052745">
    <property type="entry name" value="G3P_Oxidase/Oxidoreductase"/>
</dbReference>
<dbReference type="Proteomes" id="UP000266172">
    <property type="component" value="Unassembled WGS sequence"/>
</dbReference>
<feature type="domain" description="BFD-like [2Fe-2S]-binding" evidence="2">
    <location>
        <begin position="403"/>
        <end position="456"/>
    </location>
</feature>
<reference evidence="3 4" key="1">
    <citation type="submission" date="2018-08" db="EMBL/GenBank/DDBJ databases">
        <title>A genome reference for cultivated species of the human gut microbiota.</title>
        <authorList>
            <person name="Zou Y."/>
            <person name="Xue W."/>
            <person name="Luo G."/>
        </authorList>
    </citation>
    <scope>NUCLEOTIDE SEQUENCE [LARGE SCALE GENOMIC DNA]</scope>
    <source>
        <strain evidence="3 4">AF22-12AC</strain>
    </source>
</reference>
<protein>
    <submittedName>
        <fullName evidence="3">FAD/NAD(P)-binding oxidoreductase</fullName>
    </submittedName>
</protein>
<dbReference type="InterPro" id="IPR007419">
    <property type="entry name" value="BFD-like_2Fe2S-bd_dom"/>
</dbReference>
<dbReference type="SUPFAM" id="SSF51905">
    <property type="entry name" value="FAD/NAD(P)-binding domain"/>
    <property type="match status" value="1"/>
</dbReference>
<dbReference type="InterPro" id="IPR006076">
    <property type="entry name" value="FAD-dep_OxRdtase"/>
</dbReference>
<dbReference type="Pfam" id="PF04324">
    <property type="entry name" value="Fer2_BFD"/>
    <property type="match status" value="1"/>
</dbReference>
<dbReference type="InterPro" id="IPR041854">
    <property type="entry name" value="BFD-like_2Fe2S-bd_dom_sf"/>
</dbReference>